<dbReference type="PROSITE" id="PS00583">
    <property type="entry name" value="PFKB_KINASES_1"/>
    <property type="match status" value="1"/>
</dbReference>
<name>E8PRE5_THESS</name>
<evidence type="ECO:0000256" key="1">
    <source>
        <dbReference type="ARBA" id="ARBA00010688"/>
    </source>
</evidence>
<proteinExistence type="inferred from homology"/>
<dbReference type="PANTHER" id="PTHR43085:SF57">
    <property type="entry name" value="CARBOHYDRATE KINASE PFKB DOMAIN-CONTAINING PROTEIN"/>
    <property type="match status" value="1"/>
</dbReference>
<keyword evidence="6" id="KW-0614">Plasmid</keyword>
<comment type="similarity">
    <text evidence="1">Belongs to the carbohydrate kinase PfkB family.</text>
</comment>
<evidence type="ECO:0000313" key="6">
    <source>
        <dbReference type="EMBL" id="ADW23105.1"/>
    </source>
</evidence>
<dbReference type="Gene3D" id="3.40.1190.20">
    <property type="match status" value="1"/>
</dbReference>
<sequence length="379" mass="41576">MLALLGEVLVDLIQESQDPLRFRGVLGGSALNTATTLARLGFPVRFLSEVGEDWVSAWSEKEMRRRGLELRLFRHPAPMPLALVRLDAEGNGEYSFHRPFRLPYHPGPESLRGARVFHFGSLLALEDRVEEGLGLLLQEAEEEGALVSYDPNLRRSPTPRERKRIRAYLDRIDLLKLSLEDARLDLYAAPGVKRGHDPARSPVPDPRPPGPQPAVPPLGPPGPHPGGFLSRVDSLRGVERFARTNPHLLPHLGLRKAPGHTAITLLLHRLDPEKLQAALLQVFPEADLGEVLVVDGKHLRGSGKGKSPQVRLVEVLALHLHTTLAQARAEGREDQALLELLDRLGAEGLKGKVVVGDAGYLYPELAGKVVQKGGRTSLS</sequence>
<dbReference type="HOGENOM" id="CLU_729433_0_0_0"/>
<geneLocation type="plasmid" evidence="6 7">
    <name>pTSC8</name>
</geneLocation>
<feature type="compositionally biased region" description="Pro residues" evidence="4">
    <location>
        <begin position="201"/>
        <end position="224"/>
    </location>
</feature>
<organism evidence="6 7">
    <name type="scientific">Thermus scotoductus (strain ATCC 700910 / SA-01)</name>
    <dbReference type="NCBI Taxonomy" id="743525"/>
    <lineage>
        <taxon>Bacteria</taxon>
        <taxon>Thermotogati</taxon>
        <taxon>Deinococcota</taxon>
        <taxon>Deinococci</taxon>
        <taxon>Thermales</taxon>
        <taxon>Thermaceae</taxon>
        <taxon>Thermus</taxon>
    </lineage>
</organism>
<dbReference type="Proteomes" id="UP000008087">
    <property type="component" value="Plasmid pTSC8"/>
</dbReference>
<dbReference type="eggNOG" id="COG5433">
    <property type="taxonomic scope" value="Bacteria"/>
</dbReference>
<keyword evidence="2" id="KW-0808">Transferase</keyword>
<accession>E8PRE5</accession>
<keyword evidence="3 6" id="KW-0418">Kinase</keyword>
<dbReference type="GO" id="GO:0016301">
    <property type="term" value="F:kinase activity"/>
    <property type="evidence" value="ECO:0007669"/>
    <property type="project" value="UniProtKB-KW"/>
</dbReference>
<dbReference type="InterPro" id="IPR011611">
    <property type="entry name" value="PfkB_dom"/>
</dbReference>
<protein>
    <submittedName>
        <fullName evidence="6">Putative fructokinase</fullName>
    </submittedName>
</protein>
<dbReference type="eggNOG" id="COG0524">
    <property type="taxonomic scope" value="Bacteria"/>
</dbReference>
<dbReference type="InterPro" id="IPR029056">
    <property type="entry name" value="Ribokinase-like"/>
</dbReference>
<dbReference type="SUPFAM" id="SSF53613">
    <property type="entry name" value="Ribokinase-like"/>
    <property type="match status" value="1"/>
</dbReference>
<evidence type="ECO:0000256" key="2">
    <source>
        <dbReference type="ARBA" id="ARBA00022679"/>
    </source>
</evidence>
<dbReference type="PANTHER" id="PTHR43085">
    <property type="entry name" value="HEXOKINASE FAMILY MEMBER"/>
    <property type="match status" value="1"/>
</dbReference>
<gene>
    <name evidence="6" type="ordered locus">TSC_p800030</name>
</gene>
<dbReference type="KEGG" id="tsc:TSC_p800030"/>
<dbReference type="EMBL" id="CP001963">
    <property type="protein sequence ID" value="ADW23105.1"/>
    <property type="molecule type" value="Genomic_DNA"/>
</dbReference>
<dbReference type="InterPro" id="IPR050306">
    <property type="entry name" value="PfkB_Carbo_kinase"/>
</dbReference>
<evidence type="ECO:0000256" key="4">
    <source>
        <dbReference type="SAM" id="MobiDB-lite"/>
    </source>
</evidence>
<reference evidence="7" key="1">
    <citation type="submission" date="2010-03" db="EMBL/GenBank/DDBJ databases">
        <title>The genome sequence of Thermus scotoductus SA-01.</title>
        <authorList>
            <person name="Gounder K."/>
            <person name="Liesegang H."/>
            <person name="Brzuszkiewicz E."/>
            <person name="Wollherr A."/>
            <person name="Daniel R."/>
            <person name="Gottschalk G."/>
            <person name="van Heerden E."/>
            <person name="Litthauer D."/>
        </authorList>
    </citation>
    <scope>NUCLEOTIDE SEQUENCE [LARGE SCALE GENOMIC DNA]</scope>
    <source>
        <strain evidence="7">ATCC 700910 / SA-01</strain>
        <plasmid evidence="7">Plasmid pTSC8</plasmid>
    </source>
</reference>
<evidence type="ECO:0000313" key="7">
    <source>
        <dbReference type="Proteomes" id="UP000008087"/>
    </source>
</evidence>
<evidence type="ECO:0000259" key="5">
    <source>
        <dbReference type="Pfam" id="PF00294"/>
    </source>
</evidence>
<dbReference type="InterPro" id="IPR002173">
    <property type="entry name" value="Carboh/pur_kinase_PfkB_CS"/>
</dbReference>
<reference evidence="6 7" key="2">
    <citation type="journal article" date="2011" name="BMC Genomics">
        <title>Sequence of the hyperplastic genome of the naturally competent Thermus scotoductus SA-01.</title>
        <authorList>
            <person name="Gounder K."/>
            <person name="Brzuszkiewicz E."/>
            <person name="Liesegang H."/>
            <person name="Wollherr A."/>
            <person name="Daniel R."/>
            <person name="Gottschalk G."/>
            <person name="Reva O."/>
            <person name="Kumwenda B."/>
            <person name="Srivastava M."/>
            <person name="Bricio C."/>
            <person name="Berenguer J."/>
            <person name="van Heerden E."/>
            <person name="Litthauer D."/>
        </authorList>
    </citation>
    <scope>NUCLEOTIDE SEQUENCE [LARGE SCALE GENOMIC DNA]</scope>
    <source>
        <strain evidence="7">ATCC 700910 / SA-01</strain>
        <plasmid evidence="7">Plasmid pTSC8</plasmid>
    </source>
</reference>
<feature type="domain" description="Carbohydrate kinase PfkB" evidence="5">
    <location>
        <begin position="2"/>
        <end position="183"/>
    </location>
</feature>
<dbReference type="Pfam" id="PF00294">
    <property type="entry name" value="PfkB"/>
    <property type="match status" value="1"/>
</dbReference>
<evidence type="ECO:0000256" key="3">
    <source>
        <dbReference type="ARBA" id="ARBA00022777"/>
    </source>
</evidence>
<dbReference type="AlphaFoldDB" id="E8PRE5"/>
<feature type="region of interest" description="Disordered" evidence="4">
    <location>
        <begin position="191"/>
        <end position="230"/>
    </location>
</feature>